<dbReference type="Pfam" id="PF11162">
    <property type="entry name" value="DUF2946"/>
    <property type="match status" value="1"/>
</dbReference>
<dbReference type="InterPro" id="IPR021333">
    <property type="entry name" value="DUF2946"/>
</dbReference>
<dbReference type="Proteomes" id="UP000271603">
    <property type="component" value="Chromosome"/>
</dbReference>
<dbReference type="EMBL" id="LR134155">
    <property type="protein sequence ID" value="VEA68749.1"/>
    <property type="molecule type" value="Genomic_DNA"/>
</dbReference>
<name>A0A3S4G8F8_SERRU</name>
<accession>A0A3S4G8F8</accession>
<evidence type="ECO:0000313" key="1">
    <source>
        <dbReference type="EMBL" id="VEA68749.1"/>
    </source>
</evidence>
<gene>
    <name evidence="1" type="ORF">NCTC9419_00593</name>
</gene>
<sequence length="147" mass="16175">MKLSTHSIRTLAWLGLFAMLMVFAGPLISAQLAKNSQHNSMMGMNMPMGEHMMMMHHQADDAPAARHHAAGMMDEDSGDFCGYCSLFHHSPPLQITLPPFLHAPLSAGTISAVIIPAPVIRRLFQPYQTRAPPKNINANNIKSTFIL</sequence>
<dbReference type="AlphaFoldDB" id="A0A3S4G8F8"/>
<protein>
    <submittedName>
        <fullName evidence="1">Protein of uncharacterized function (DUF2946)</fullName>
    </submittedName>
</protein>
<proteinExistence type="predicted"/>
<reference evidence="1 2" key="1">
    <citation type="submission" date="2018-12" db="EMBL/GenBank/DDBJ databases">
        <authorList>
            <consortium name="Pathogen Informatics"/>
        </authorList>
    </citation>
    <scope>NUCLEOTIDE SEQUENCE [LARGE SCALE GENOMIC DNA]</scope>
    <source>
        <strain evidence="1 2">NCTC9419</strain>
    </source>
</reference>
<evidence type="ECO:0000313" key="2">
    <source>
        <dbReference type="Proteomes" id="UP000271603"/>
    </source>
</evidence>
<organism evidence="1 2">
    <name type="scientific">Serratia rubidaea</name>
    <name type="common">Serratia marinorubra</name>
    <dbReference type="NCBI Taxonomy" id="61652"/>
    <lineage>
        <taxon>Bacteria</taxon>
        <taxon>Pseudomonadati</taxon>
        <taxon>Pseudomonadota</taxon>
        <taxon>Gammaproteobacteria</taxon>
        <taxon>Enterobacterales</taxon>
        <taxon>Yersiniaceae</taxon>
        <taxon>Serratia</taxon>
    </lineage>
</organism>